<sequence>MKALLYSLVAGTVLLVSCAKDNVDPPSSTLSGRIVYQDQVVGVRSNASQDLGNRSTMLELWQPGYQFFEKFPIFVNQDGTFTATLFDGDYQLVRTRGNGPWVDNTDTIEVQVRGNTVLDVPVQPYFTIQNASIQRSGNTVTATCRVKQEVSARNIDQVTLFISRTQFVDNVNNTAQNSKSGAALANLNQDLSFSVSVPASNKGVVYARLGVRAAGAGEFMFTPVQKLE</sequence>
<feature type="domain" description="DUF3823" evidence="1">
    <location>
        <begin position="28"/>
        <end position="123"/>
    </location>
</feature>
<dbReference type="EMBL" id="CP095053">
    <property type="protein sequence ID" value="UOR06693.1"/>
    <property type="molecule type" value="Genomic_DNA"/>
</dbReference>
<feature type="domain" description="DUF3823" evidence="2">
    <location>
        <begin position="126"/>
        <end position="226"/>
    </location>
</feature>
<keyword evidence="4" id="KW-1185">Reference proteome</keyword>
<dbReference type="Gene3D" id="2.60.40.2060">
    <property type="match status" value="1"/>
</dbReference>
<reference evidence="3 4" key="1">
    <citation type="submission" date="2022-04" db="EMBL/GenBank/DDBJ databases">
        <title>Hymenobacter sp. isolated from the air.</title>
        <authorList>
            <person name="Won M."/>
            <person name="Lee C.-M."/>
            <person name="Woen H.-Y."/>
            <person name="Kwon S.-W."/>
        </authorList>
    </citation>
    <scope>NUCLEOTIDE SEQUENCE [LARGE SCALE GENOMIC DNA]</scope>
    <source>
        <strain evidence="4">5413 J-13</strain>
    </source>
</reference>
<organism evidence="3 4">
    <name type="scientific">Hymenobacter aerilatus</name>
    <dbReference type="NCBI Taxonomy" id="2932251"/>
    <lineage>
        <taxon>Bacteria</taxon>
        <taxon>Pseudomonadati</taxon>
        <taxon>Bacteroidota</taxon>
        <taxon>Cytophagia</taxon>
        <taxon>Cytophagales</taxon>
        <taxon>Hymenobacteraceae</taxon>
        <taxon>Hymenobacter</taxon>
    </lineage>
</organism>
<dbReference type="Pfam" id="PF18003">
    <property type="entry name" value="DUF3823_C"/>
    <property type="match status" value="1"/>
</dbReference>
<dbReference type="RefSeq" id="WP_245095849.1">
    <property type="nucleotide sequence ID" value="NZ_CP095053.1"/>
</dbReference>
<name>A0A8T9T142_9BACT</name>
<evidence type="ECO:0000313" key="4">
    <source>
        <dbReference type="Proteomes" id="UP000829925"/>
    </source>
</evidence>
<gene>
    <name evidence="3" type="ORF">MUN82_06240</name>
</gene>
<dbReference type="InterPro" id="IPR041186">
    <property type="entry name" value="DUF3823_C"/>
</dbReference>
<dbReference type="AlphaFoldDB" id="A0A8T9T142"/>
<dbReference type="Gene3D" id="2.60.40.1120">
    <property type="entry name" value="Carboxypeptidase-like, regulatory domain"/>
    <property type="match status" value="1"/>
</dbReference>
<evidence type="ECO:0000313" key="3">
    <source>
        <dbReference type="EMBL" id="UOR06693.1"/>
    </source>
</evidence>
<evidence type="ECO:0000259" key="2">
    <source>
        <dbReference type="Pfam" id="PF18003"/>
    </source>
</evidence>
<dbReference type="KEGG" id="haei:MUN82_06240"/>
<evidence type="ECO:0000259" key="1">
    <source>
        <dbReference type="Pfam" id="PF12866"/>
    </source>
</evidence>
<dbReference type="Pfam" id="PF12866">
    <property type="entry name" value="DUF3823"/>
    <property type="match status" value="1"/>
</dbReference>
<dbReference type="InterPro" id="IPR024278">
    <property type="entry name" value="DUF3823_N"/>
</dbReference>
<dbReference type="Proteomes" id="UP000829925">
    <property type="component" value="Chromosome"/>
</dbReference>
<protein>
    <submittedName>
        <fullName evidence="3">DUF3823 domain-containing protein</fullName>
    </submittedName>
</protein>
<accession>A0A8T9T142</accession>
<proteinExistence type="predicted"/>
<dbReference type="PROSITE" id="PS51257">
    <property type="entry name" value="PROKAR_LIPOPROTEIN"/>
    <property type="match status" value="1"/>
</dbReference>